<dbReference type="Proteomes" id="UP000659223">
    <property type="component" value="Unassembled WGS sequence"/>
</dbReference>
<sequence length="45" mass="5206">MDRDIIVRTREDCMDEFWNLVAVLAVQYEDELTARQAVPTQPVPA</sequence>
<keyword evidence="2" id="KW-1185">Reference proteome</keyword>
<proteinExistence type="predicted"/>
<accession>A0ABQ2Y4T5</accession>
<evidence type="ECO:0000313" key="2">
    <source>
        <dbReference type="Proteomes" id="UP000659223"/>
    </source>
</evidence>
<protein>
    <submittedName>
        <fullName evidence="1">Uncharacterized protein</fullName>
    </submittedName>
</protein>
<evidence type="ECO:0000313" key="1">
    <source>
        <dbReference type="EMBL" id="GGX63414.1"/>
    </source>
</evidence>
<gene>
    <name evidence="1" type="ORF">GCM10010324_05200</name>
</gene>
<reference evidence="2" key="1">
    <citation type="journal article" date="2019" name="Int. J. Syst. Evol. Microbiol.">
        <title>The Global Catalogue of Microorganisms (GCM) 10K type strain sequencing project: providing services to taxonomists for standard genome sequencing and annotation.</title>
        <authorList>
            <consortium name="The Broad Institute Genomics Platform"/>
            <consortium name="The Broad Institute Genome Sequencing Center for Infectious Disease"/>
            <person name="Wu L."/>
            <person name="Ma J."/>
        </authorList>
    </citation>
    <scope>NUCLEOTIDE SEQUENCE [LARGE SCALE GENOMIC DNA]</scope>
    <source>
        <strain evidence="2">JCM 4586</strain>
    </source>
</reference>
<comment type="caution">
    <text evidence="1">The sequence shown here is derived from an EMBL/GenBank/DDBJ whole genome shotgun (WGS) entry which is preliminary data.</text>
</comment>
<organism evidence="1 2">
    <name type="scientific">Streptomyces hiroshimensis</name>
    <dbReference type="NCBI Taxonomy" id="66424"/>
    <lineage>
        <taxon>Bacteria</taxon>
        <taxon>Bacillati</taxon>
        <taxon>Actinomycetota</taxon>
        <taxon>Actinomycetes</taxon>
        <taxon>Kitasatosporales</taxon>
        <taxon>Streptomycetaceae</taxon>
        <taxon>Streptomyces</taxon>
    </lineage>
</organism>
<name>A0ABQ2Y4T5_9ACTN</name>
<dbReference type="EMBL" id="BMUT01000001">
    <property type="protein sequence ID" value="GGX63414.1"/>
    <property type="molecule type" value="Genomic_DNA"/>
</dbReference>